<evidence type="ECO:0000256" key="1">
    <source>
        <dbReference type="SAM" id="SignalP"/>
    </source>
</evidence>
<feature type="chain" id="PRO_5001782993" evidence="1">
    <location>
        <begin position="22"/>
        <end position="154"/>
    </location>
</feature>
<dbReference type="SUPFAM" id="SSF103247">
    <property type="entry name" value="TT1751-like"/>
    <property type="match status" value="1"/>
</dbReference>
<gene>
    <name evidence="3" type="ORF">EL18_02970</name>
</gene>
<comment type="caution">
    <text evidence="3">The sequence shown here is derived from an EMBL/GenBank/DDBJ whole genome shotgun (WGS) entry which is preliminary data.</text>
</comment>
<reference evidence="3 4" key="1">
    <citation type="submission" date="2014-05" db="EMBL/GenBank/DDBJ databases">
        <title>Draft Genome Sequence of Nitratireductor basaltis Strain UMTGB225, A Marine Bacterium Isolated from Green Barrel Tunicate.</title>
        <authorList>
            <person name="Gan H.Y."/>
        </authorList>
    </citation>
    <scope>NUCLEOTIDE SEQUENCE [LARGE SCALE GENOMIC DNA]</scope>
    <source>
        <strain evidence="3 4">UMTGB225</strain>
    </source>
</reference>
<dbReference type="Pfam" id="PF03625">
    <property type="entry name" value="DUF302"/>
    <property type="match status" value="1"/>
</dbReference>
<keyword evidence="1" id="KW-0732">Signal</keyword>
<dbReference type="PATRIC" id="fig|472175.3.peg.2963"/>
<dbReference type="InterPro" id="IPR035923">
    <property type="entry name" value="TT1751-like_sf"/>
</dbReference>
<dbReference type="PANTHER" id="PTHR38342">
    <property type="entry name" value="SLR5037 PROTEIN"/>
    <property type="match status" value="1"/>
</dbReference>
<evidence type="ECO:0000313" key="4">
    <source>
        <dbReference type="Proteomes" id="UP000053675"/>
    </source>
</evidence>
<dbReference type="PANTHER" id="PTHR38342:SF2">
    <property type="entry name" value="INNER MEMBRANE OR EXPORTED"/>
    <property type="match status" value="1"/>
</dbReference>
<dbReference type="Gene3D" id="3.30.310.70">
    <property type="entry name" value="TT1751-like domain"/>
    <property type="match status" value="1"/>
</dbReference>
<proteinExistence type="predicted"/>
<protein>
    <submittedName>
        <fullName evidence="3">CrcB family protein</fullName>
    </submittedName>
</protein>
<feature type="domain" description="DUF302" evidence="2">
    <location>
        <begin position="59"/>
        <end position="118"/>
    </location>
</feature>
<name>A0A084U6Y0_9HYPH</name>
<sequence>MSQFLKSIFGASAALILSATASLGAEGWVIKDSPHSVTETADRLAAAVEESPAKLVARLDHQANAERVDLKMQPATVLFFGNPKVGTPIMQANPRAALDLPLRVLVWEEEGKVRVGYLSAEALKERYGVNGADEAFDAMAKALDGLTSKAVDEE</sequence>
<dbReference type="CDD" id="cd14797">
    <property type="entry name" value="DUF302"/>
    <property type="match status" value="1"/>
</dbReference>
<accession>A0A084U6Y0</accession>
<dbReference type="InterPro" id="IPR005180">
    <property type="entry name" value="DUF302"/>
</dbReference>
<dbReference type="EMBL" id="JMQM01000002">
    <property type="protein sequence ID" value="KFB08716.1"/>
    <property type="molecule type" value="Genomic_DNA"/>
</dbReference>
<keyword evidence="4" id="KW-1185">Reference proteome</keyword>
<dbReference type="OrthoDB" id="9799367at2"/>
<evidence type="ECO:0000313" key="3">
    <source>
        <dbReference type="EMBL" id="KFB08716.1"/>
    </source>
</evidence>
<dbReference type="Proteomes" id="UP000053675">
    <property type="component" value="Unassembled WGS sequence"/>
</dbReference>
<dbReference type="STRING" id="472175.EL18_02970"/>
<dbReference type="AlphaFoldDB" id="A0A084U6Y0"/>
<dbReference type="RefSeq" id="WP_036485797.1">
    <property type="nucleotide sequence ID" value="NZ_JMQM01000002.1"/>
</dbReference>
<feature type="signal peptide" evidence="1">
    <location>
        <begin position="1"/>
        <end position="21"/>
    </location>
</feature>
<evidence type="ECO:0000259" key="2">
    <source>
        <dbReference type="Pfam" id="PF03625"/>
    </source>
</evidence>
<dbReference type="eggNOG" id="COG3439">
    <property type="taxonomic scope" value="Bacteria"/>
</dbReference>
<organism evidence="3 4">
    <name type="scientific">Nitratireductor basaltis</name>
    <dbReference type="NCBI Taxonomy" id="472175"/>
    <lineage>
        <taxon>Bacteria</taxon>
        <taxon>Pseudomonadati</taxon>
        <taxon>Pseudomonadota</taxon>
        <taxon>Alphaproteobacteria</taxon>
        <taxon>Hyphomicrobiales</taxon>
        <taxon>Phyllobacteriaceae</taxon>
        <taxon>Nitratireductor</taxon>
    </lineage>
</organism>